<dbReference type="InterPro" id="IPR009057">
    <property type="entry name" value="Homeodomain-like_sf"/>
</dbReference>
<dbReference type="Gene3D" id="1.10.10.60">
    <property type="entry name" value="Homeodomain-like"/>
    <property type="match status" value="1"/>
</dbReference>
<dbReference type="Pfam" id="PF02954">
    <property type="entry name" value="HTH_8"/>
    <property type="match status" value="1"/>
</dbReference>
<dbReference type="InterPro" id="IPR002197">
    <property type="entry name" value="HTH_Fis"/>
</dbReference>
<dbReference type="Gene3D" id="1.10.8.60">
    <property type="match status" value="1"/>
</dbReference>
<keyword evidence="4" id="KW-0238">DNA-binding</keyword>
<evidence type="ECO:0000313" key="7">
    <source>
        <dbReference type="EMBL" id="MFK2901966.1"/>
    </source>
</evidence>
<organism evidence="7 8">
    <name type="scientific">Dyella jejuensis</name>
    <dbReference type="NCBI Taxonomy" id="1432009"/>
    <lineage>
        <taxon>Bacteria</taxon>
        <taxon>Pseudomonadati</taxon>
        <taxon>Pseudomonadota</taxon>
        <taxon>Gammaproteobacteria</taxon>
        <taxon>Lysobacterales</taxon>
        <taxon>Rhodanobacteraceae</taxon>
        <taxon>Dyella</taxon>
    </lineage>
</organism>
<dbReference type="PANTHER" id="PTHR32071:SF38">
    <property type="entry name" value="PSP OPERON TRANSCRIPTIONAL ACTIVATOR"/>
    <property type="match status" value="1"/>
</dbReference>
<dbReference type="Pfam" id="PF25601">
    <property type="entry name" value="AAA_lid_14"/>
    <property type="match status" value="1"/>
</dbReference>
<reference evidence="7 8" key="1">
    <citation type="submission" date="2020-10" db="EMBL/GenBank/DDBJ databases">
        <title>Phylogeny of dyella-like bacteria.</title>
        <authorList>
            <person name="Fu J."/>
        </authorList>
    </citation>
    <scope>NUCLEOTIDE SEQUENCE [LARGE SCALE GENOMIC DNA]</scope>
    <source>
        <strain evidence="7 8">JP1</strain>
    </source>
</reference>
<dbReference type="PROSITE" id="PS50045">
    <property type="entry name" value="SIGMA54_INTERACT_4"/>
    <property type="match status" value="1"/>
</dbReference>
<sequence>MPDPRSFDPETTVMLGESPAFLDLLEHASRVAAVNKPVLVIGERGTGKELIAARLHYLSPRWQAPLVKLNCATLTEALLETELFGHEAGAFTGANRRHAGRFEQANGGTLFLDELATVSMRVQEKILRAVEYGQFERVGGNDTLTVDVRIVGATNGDMPAAVRAGRFRADLLDRLAFDVLTVPPLRARKGDIMQLAEHFAVNITRELQRDLFAGFTESARAALIHHAWPGNVRELKNVVERSVHRAAADQPVDAIVFDPFASAFRPVVEAEPGVTPVSSEKSSHLPCDIKSETARLEVDLIERALAETHRNQAMAASLLGLSYHQLRALLRKHGMVKSRGNRDGEVSP</sequence>
<evidence type="ECO:0000259" key="6">
    <source>
        <dbReference type="PROSITE" id="PS50045"/>
    </source>
</evidence>
<keyword evidence="3" id="KW-0805">Transcription regulation</keyword>
<keyword evidence="2" id="KW-0067">ATP-binding</keyword>
<accession>A0ABW8JLH0</accession>
<dbReference type="Pfam" id="PF00158">
    <property type="entry name" value="Sigma54_activat"/>
    <property type="match status" value="1"/>
</dbReference>
<evidence type="ECO:0000313" key="8">
    <source>
        <dbReference type="Proteomes" id="UP001620461"/>
    </source>
</evidence>
<gene>
    <name evidence="7" type="primary">pspF</name>
    <name evidence="7" type="ORF">ISP15_16630</name>
</gene>
<dbReference type="Gene3D" id="3.40.50.300">
    <property type="entry name" value="P-loop containing nucleotide triphosphate hydrolases"/>
    <property type="match status" value="1"/>
</dbReference>
<dbReference type="InterPro" id="IPR027417">
    <property type="entry name" value="P-loop_NTPase"/>
</dbReference>
<dbReference type="InterPro" id="IPR025943">
    <property type="entry name" value="Sigma_54_int_dom_ATP-bd_2"/>
</dbReference>
<dbReference type="InterPro" id="IPR058031">
    <property type="entry name" value="AAA_lid_NorR"/>
</dbReference>
<dbReference type="SUPFAM" id="SSF46689">
    <property type="entry name" value="Homeodomain-like"/>
    <property type="match status" value="1"/>
</dbReference>
<keyword evidence="8" id="KW-1185">Reference proteome</keyword>
<evidence type="ECO:0000256" key="4">
    <source>
        <dbReference type="ARBA" id="ARBA00023125"/>
    </source>
</evidence>
<dbReference type="PROSITE" id="PS00688">
    <property type="entry name" value="SIGMA54_INTERACT_3"/>
    <property type="match status" value="1"/>
</dbReference>
<dbReference type="Proteomes" id="UP001620461">
    <property type="component" value="Unassembled WGS sequence"/>
</dbReference>
<dbReference type="SUPFAM" id="SSF52540">
    <property type="entry name" value="P-loop containing nucleoside triphosphate hydrolases"/>
    <property type="match status" value="1"/>
</dbReference>
<evidence type="ECO:0000256" key="2">
    <source>
        <dbReference type="ARBA" id="ARBA00022840"/>
    </source>
</evidence>
<name>A0ABW8JLH0_9GAMM</name>
<dbReference type="CDD" id="cd00009">
    <property type="entry name" value="AAA"/>
    <property type="match status" value="1"/>
</dbReference>
<dbReference type="PROSITE" id="PS00676">
    <property type="entry name" value="SIGMA54_INTERACT_2"/>
    <property type="match status" value="1"/>
</dbReference>
<dbReference type="InterPro" id="IPR003593">
    <property type="entry name" value="AAA+_ATPase"/>
</dbReference>
<evidence type="ECO:0000256" key="1">
    <source>
        <dbReference type="ARBA" id="ARBA00022741"/>
    </source>
</evidence>
<comment type="caution">
    <text evidence="7">The sequence shown here is derived from an EMBL/GenBank/DDBJ whole genome shotgun (WGS) entry which is preliminary data.</text>
</comment>
<evidence type="ECO:0000256" key="3">
    <source>
        <dbReference type="ARBA" id="ARBA00023015"/>
    </source>
</evidence>
<keyword evidence="5" id="KW-0804">Transcription</keyword>
<dbReference type="NCBIfam" id="TIGR02974">
    <property type="entry name" value="phageshock_pspF"/>
    <property type="match status" value="1"/>
</dbReference>
<evidence type="ECO:0000256" key="5">
    <source>
        <dbReference type="ARBA" id="ARBA00023163"/>
    </source>
</evidence>
<proteinExistence type="predicted"/>
<dbReference type="EMBL" id="JADIKJ010000021">
    <property type="protein sequence ID" value="MFK2901966.1"/>
    <property type="molecule type" value="Genomic_DNA"/>
</dbReference>
<feature type="domain" description="Sigma-54 factor interaction" evidence="6">
    <location>
        <begin position="14"/>
        <end position="244"/>
    </location>
</feature>
<keyword evidence="1" id="KW-0547">Nucleotide-binding</keyword>
<dbReference type="PANTHER" id="PTHR32071">
    <property type="entry name" value="TRANSCRIPTIONAL REGULATORY PROTEIN"/>
    <property type="match status" value="1"/>
</dbReference>
<dbReference type="InterPro" id="IPR014317">
    <property type="entry name" value="Transcription_activator_PspF"/>
</dbReference>
<dbReference type="InterPro" id="IPR002078">
    <property type="entry name" value="Sigma_54_int"/>
</dbReference>
<protein>
    <submittedName>
        <fullName evidence="7">Phage shock protein operon transcriptional activator</fullName>
    </submittedName>
</protein>
<dbReference type="PRINTS" id="PR01590">
    <property type="entry name" value="HTHFIS"/>
</dbReference>
<dbReference type="SMART" id="SM00382">
    <property type="entry name" value="AAA"/>
    <property type="match status" value="1"/>
</dbReference>
<dbReference type="InterPro" id="IPR025944">
    <property type="entry name" value="Sigma_54_int_dom_CS"/>
</dbReference>